<dbReference type="STRING" id="29655.A0A0K9PVC0"/>
<evidence type="ECO:0000259" key="17">
    <source>
        <dbReference type="Pfam" id="PF10585"/>
    </source>
</evidence>
<dbReference type="UniPathway" id="UPA00886"/>
<evidence type="ECO:0000256" key="11">
    <source>
        <dbReference type="PIRNR" id="PIRNR039133"/>
    </source>
</evidence>
<dbReference type="FunFam" id="3.40.50.720:FF:000618">
    <property type="entry name" value="SUMO-activating enzyme subunit 2"/>
    <property type="match status" value="1"/>
</dbReference>
<dbReference type="PANTHER" id="PTHR10953">
    <property type="entry name" value="UBIQUITIN-ACTIVATING ENZYME E1"/>
    <property type="match status" value="1"/>
</dbReference>
<proteinExistence type="inferred from homology"/>
<dbReference type="OrthoDB" id="10255449at2759"/>
<keyword evidence="4" id="KW-0808">Transferase</keyword>
<feature type="compositionally biased region" description="Basic and acidic residues" evidence="15">
    <location>
        <begin position="577"/>
        <end position="595"/>
    </location>
</feature>
<dbReference type="GO" id="GO:0016740">
    <property type="term" value="F:transferase activity"/>
    <property type="evidence" value="ECO:0007669"/>
    <property type="project" value="UniProtKB-KW"/>
</dbReference>
<dbReference type="GO" id="GO:0005737">
    <property type="term" value="C:cytoplasm"/>
    <property type="evidence" value="ECO:0000318"/>
    <property type="project" value="GO_Central"/>
</dbReference>
<evidence type="ECO:0000256" key="14">
    <source>
        <dbReference type="PIRSR" id="PIRSR039133-3"/>
    </source>
</evidence>
<keyword evidence="5 11" id="KW-0479">Metal-binding</keyword>
<dbReference type="EMBL" id="LFYR01000619">
    <property type="protein sequence ID" value="KMZ72889.1"/>
    <property type="molecule type" value="Genomic_DNA"/>
</dbReference>
<organism evidence="19 20">
    <name type="scientific">Zostera marina</name>
    <name type="common">Eelgrass</name>
    <dbReference type="NCBI Taxonomy" id="29655"/>
    <lineage>
        <taxon>Eukaryota</taxon>
        <taxon>Viridiplantae</taxon>
        <taxon>Streptophyta</taxon>
        <taxon>Embryophyta</taxon>
        <taxon>Tracheophyta</taxon>
        <taxon>Spermatophyta</taxon>
        <taxon>Magnoliopsida</taxon>
        <taxon>Liliopsida</taxon>
        <taxon>Zosteraceae</taxon>
        <taxon>Zostera</taxon>
    </lineage>
</organism>
<dbReference type="Gene3D" id="3.10.290.20">
    <property type="entry name" value="Ubiquitin-like 2 activating enzyme e1b. Chain: B, domain 3"/>
    <property type="match status" value="1"/>
</dbReference>
<feature type="binding site" evidence="13">
    <location>
        <begin position="51"/>
        <end position="54"/>
    </location>
    <ligand>
        <name>ATP</name>
        <dbReference type="ChEBI" id="CHEBI:30616"/>
    </ligand>
</feature>
<dbReference type="Proteomes" id="UP000036987">
    <property type="component" value="Unassembled WGS sequence"/>
</dbReference>
<feature type="domain" description="Ubiquitin-activating enzyme SCCH" evidence="17">
    <location>
        <begin position="307"/>
        <end position="362"/>
    </location>
</feature>
<dbReference type="InterPro" id="IPR028077">
    <property type="entry name" value="UAE_UbL_dom"/>
</dbReference>
<feature type="active site" description="Glycyl thioester intermediate" evidence="12">
    <location>
        <position position="168"/>
    </location>
</feature>
<evidence type="ECO:0000256" key="7">
    <source>
        <dbReference type="ARBA" id="ARBA00022786"/>
    </source>
</evidence>
<keyword evidence="7 11" id="KW-0833">Ubl conjugation pathway</keyword>
<evidence type="ECO:0000256" key="4">
    <source>
        <dbReference type="ARBA" id="ARBA00022679"/>
    </source>
</evidence>
<feature type="region of interest" description="Disordered" evidence="15">
    <location>
        <begin position="577"/>
        <end position="621"/>
    </location>
</feature>
<dbReference type="InterPro" id="IPR000594">
    <property type="entry name" value="ThiF_NAD_FAD-bd"/>
</dbReference>
<dbReference type="Pfam" id="PF10585">
    <property type="entry name" value="UBA_E1_SCCH"/>
    <property type="match status" value="1"/>
</dbReference>
<name>A0A0K9PVC0_ZOSMR</name>
<feature type="binding site" evidence="14">
    <location>
        <position position="425"/>
    </location>
    <ligand>
        <name>Zn(2+)</name>
        <dbReference type="ChEBI" id="CHEBI:29105"/>
    </ligand>
</feature>
<dbReference type="Pfam" id="PF14732">
    <property type="entry name" value="UAE_UbL"/>
    <property type="match status" value="1"/>
</dbReference>
<keyword evidence="10" id="KW-0539">Nucleus</keyword>
<feature type="binding site" evidence="13">
    <location>
        <position position="43"/>
    </location>
    <ligand>
        <name>ATP</name>
        <dbReference type="ChEBI" id="CHEBI:30616"/>
    </ligand>
</feature>
<dbReference type="GO" id="GO:0005524">
    <property type="term" value="F:ATP binding"/>
    <property type="evidence" value="ECO:0007669"/>
    <property type="project" value="UniProtKB-UniRule"/>
</dbReference>
<dbReference type="Gene3D" id="3.50.50.80">
    <property type="entry name" value="Ubiquitin-activating enzyme E1, inactive adenylation domain, subdomain 1"/>
    <property type="match status" value="1"/>
</dbReference>
<feature type="domain" description="THIF-type NAD/FAD binding fold" evidence="16">
    <location>
        <begin position="9"/>
        <end position="426"/>
    </location>
</feature>
<comment type="similarity">
    <text evidence="3 11">Belongs to the ubiquitin-activating E1 family.</text>
</comment>
<dbReference type="GO" id="GO:0046872">
    <property type="term" value="F:metal ion binding"/>
    <property type="evidence" value="ECO:0007669"/>
    <property type="project" value="UniProtKB-KW"/>
</dbReference>
<dbReference type="FunFam" id="3.40.50.720:FF:000864">
    <property type="entry name" value="SUMO-activating enzyme subunit"/>
    <property type="match status" value="1"/>
</dbReference>
<comment type="pathway">
    <text evidence="2 11">Protein modification; protein sumoylation.</text>
</comment>
<feature type="binding site" evidence="14">
    <location>
        <position position="428"/>
    </location>
    <ligand>
        <name>Zn(2+)</name>
        <dbReference type="ChEBI" id="CHEBI:29105"/>
    </ligand>
</feature>
<dbReference type="InterPro" id="IPR019572">
    <property type="entry name" value="UBA_E1_SCCH"/>
</dbReference>
<keyword evidence="20" id="KW-1185">Reference proteome</keyword>
<keyword evidence="8 11" id="KW-0862">Zinc</keyword>
<feature type="binding site" evidence="13">
    <location>
        <begin position="112"/>
        <end position="117"/>
    </location>
    <ligand>
        <name>ATP</name>
        <dbReference type="ChEBI" id="CHEBI:30616"/>
    </ligand>
</feature>
<dbReference type="FunFam" id="3.10.290.20:FF:000004">
    <property type="entry name" value="SUMO-activating enzyme subunit"/>
    <property type="match status" value="1"/>
</dbReference>
<evidence type="ECO:0000256" key="8">
    <source>
        <dbReference type="ARBA" id="ARBA00022833"/>
    </source>
</evidence>
<dbReference type="Pfam" id="PF00899">
    <property type="entry name" value="ThiF"/>
    <property type="match status" value="1"/>
</dbReference>
<comment type="caution">
    <text evidence="19">The sequence shown here is derived from an EMBL/GenBank/DDBJ whole genome shotgun (WGS) entry which is preliminary data.</text>
</comment>
<sequence>MDSDIRRMAIKDAKVLMVGAGGIGCELLKTLALSGFQDIHIIDMDTIEVSNLNRQFLFRKSHMGLSKAKVARDAVLKFRPHINITSYHANVKDAEFNVEFFKQFNVVLNGLDNLDARRHVNRLCLASNVPLVESGTTGFLGQVTVHIKGKTECYECQTKPTPKTYPVCTITSTPSKFVHCIVWAKELLFAKLFGDKNQANDLNVHSKDGDSTNHKEDVFERSSEENFDEYCCRIYDHVFGYNIEVALTNEETWRRRKKPTPIFIRDVLPKIKTKKNGILFENGSVSALPSVGLKNPQEIWSIAENTNVFLEALKLFFEQRKKEIGNLTFDKDDQLAVEFVTAAANIRASSFGIPLHSLFEAKGIAGNIVHAVATTNAIIAGLIVIEAIKVLQDVNNNYRMTYCVEHPIRKMLLMPVEPFEPNKSCYVCSETPLLLEINTRSTKLKDFVEKIVKNKLGMTSPLIMIGSTLIYEVGDDLEEDIAANYTRNLEKVLFELPAPVTHGTILNVEDLLQELSCNINIKHREEFDEEKEPDGMVLSGWTSQVDKDRTTSSSTEPQIKDNNVIISKSEEVFRNKRKLSEISKSDEAATGKEIDLNDDDDDDLVLLDEDPGHSNKMRKLR</sequence>
<evidence type="ECO:0000256" key="10">
    <source>
        <dbReference type="ARBA" id="ARBA00023242"/>
    </source>
</evidence>
<dbReference type="PANTHER" id="PTHR10953:SF5">
    <property type="entry name" value="SUMO-ACTIVATING ENZYME SUBUNIT 2"/>
    <property type="match status" value="1"/>
</dbReference>
<dbReference type="FunFam" id="3.50.50.80:FF:000002">
    <property type="entry name" value="SUMO-activating enzyme subunit 2"/>
    <property type="match status" value="1"/>
</dbReference>
<dbReference type="GO" id="GO:0019948">
    <property type="term" value="F:SUMO activating enzyme activity"/>
    <property type="evidence" value="ECO:0000318"/>
    <property type="project" value="GO_Central"/>
</dbReference>
<dbReference type="PROSITE" id="PS51257">
    <property type="entry name" value="PROKAR_LIPOPROTEIN"/>
    <property type="match status" value="1"/>
</dbReference>
<reference evidence="20" key="1">
    <citation type="journal article" date="2016" name="Nature">
        <title>The genome of the seagrass Zostera marina reveals angiosperm adaptation to the sea.</title>
        <authorList>
            <person name="Olsen J.L."/>
            <person name="Rouze P."/>
            <person name="Verhelst B."/>
            <person name="Lin Y.-C."/>
            <person name="Bayer T."/>
            <person name="Collen J."/>
            <person name="Dattolo E."/>
            <person name="De Paoli E."/>
            <person name="Dittami S."/>
            <person name="Maumus F."/>
            <person name="Michel G."/>
            <person name="Kersting A."/>
            <person name="Lauritano C."/>
            <person name="Lohaus R."/>
            <person name="Toepel M."/>
            <person name="Tonon T."/>
            <person name="Vanneste K."/>
            <person name="Amirebrahimi M."/>
            <person name="Brakel J."/>
            <person name="Bostroem C."/>
            <person name="Chovatia M."/>
            <person name="Grimwood J."/>
            <person name="Jenkins J.W."/>
            <person name="Jueterbock A."/>
            <person name="Mraz A."/>
            <person name="Stam W.T."/>
            <person name="Tice H."/>
            <person name="Bornberg-Bauer E."/>
            <person name="Green P.J."/>
            <person name="Pearson G.A."/>
            <person name="Procaccini G."/>
            <person name="Duarte C.M."/>
            <person name="Schmutz J."/>
            <person name="Reusch T.B.H."/>
            <person name="Van de Peer Y."/>
        </authorList>
    </citation>
    <scope>NUCLEOTIDE SEQUENCE [LARGE SCALE GENOMIC DNA]</scope>
    <source>
        <strain evidence="20">cv. Finnish</strain>
    </source>
</reference>
<dbReference type="Gene3D" id="1.10.10.520">
    <property type="entry name" value="Ubiquitin activating enzymes (Uba3). Chain: B, domain 2"/>
    <property type="match status" value="1"/>
</dbReference>
<dbReference type="CDD" id="cd01489">
    <property type="entry name" value="Uba2_SUMO"/>
    <property type="match status" value="1"/>
</dbReference>
<dbReference type="SUPFAM" id="SSF69572">
    <property type="entry name" value="Activating enzymes of the ubiquitin-like proteins"/>
    <property type="match status" value="1"/>
</dbReference>
<feature type="binding site" evidence="14">
    <location>
        <position position="156"/>
    </location>
    <ligand>
        <name>Zn(2+)</name>
        <dbReference type="ChEBI" id="CHEBI:29105"/>
    </ligand>
</feature>
<evidence type="ECO:0000256" key="3">
    <source>
        <dbReference type="ARBA" id="ARBA00005673"/>
    </source>
</evidence>
<feature type="binding site" evidence="14">
    <location>
        <position position="153"/>
    </location>
    <ligand>
        <name>Zn(2+)</name>
        <dbReference type="ChEBI" id="CHEBI:29105"/>
    </ligand>
</feature>
<evidence type="ECO:0000313" key="20">
    <source>
        <dbReference type="Proteomes" id="UP000036987"/>
    </source>
</evidence>
<feature type="binding site" evidence="13">
    <location>
        <position position="67"/>
    </location>
    <ligand>
        <name>ATP</name>
        <dbReference type="ChEBI" id="CHEBI:30616"/>
    </ligand>
</feature>
<evidence type="ECO:0000256" key="15">
    <source>
        <dbReference type="SAM" id="MobiDB-lite"/>
    </source>
</evidence>
<protein>
    <recommendedName>
        <fullName evidence="11">SUMO-activating enzyme subunit</fullName>
    </recommendedName>
</protein>
<dbReference type="InterPro" id="IPR035985">
    <property type="entry name" value="Ubiquitin-activating_enz"/>
</dbReference>
<feature type="binding site" evidence="13">
    <location>
        <begin position="19"/>
        <end position="24"/>
    </location>
    <ligand>
        <name>ATP</name>
        <dbReference type="ChEBI" id="CHEBI:30616"/>
    </ligand>
</feature>
<evidence type="ECO:0000256" key="5">
    <source>
        <dbReference type="ARBA" id="ARBA00022723"/>
    </source>
</evidence>
<dbReference type="PIRSF" id="PIRSF039133">
    <property type="entry name" value="SUMO_E1B"/>
    <property type="match status" value="1"/>
</dbReference>
<keyword evidence="9 11" id="KW-0067">ATP-binding</keyword>
<evidence type="ECO:0000259" key="16">
    <source>
        <dbReference type="Pfam" id="PF00899"/>
    </source>
</evidence>
<feature type="compositionally biased region" description="Acidic residues" evidence="15">
    <location>
        <begin position="596"/>
        <end position="609"/>
    </location>
</feature>
<dbReference type="InterPro" id="IPR030661">
    <property type="entry name" value="Uba2"/>
</dbReference>
<evidence type="ECO:0000313" key="19">
    <source>
        <dbReference type="EMBL" id="KMZ72889.1"/>
    </source>
</evidence>
<dbReference type="GO" id="GO:0016925">
    <property type="term" value="P:protein sumoylation"/>
    <property type="evidence" value="ECO:0000318"/>
    <property type="project" value="GO_Central"/>
</dbReference>
<dbReference type="AlphaFoldDB" id="A0A0K9PVC0"/>
<feature type="domain" description="Ubiquitin/SUMO-activating enzyme ubiquitin-like" evidence="18">
    <location>
        <begin position="435"/>
        <end position="527"/>
    </location>
</feature>
<accession>A0A0K9PVC0</accession>
<dbReference type="InterPro" id="IPR045886">
    <property type="entry name" value="ThiF/MoeB/HesA"/>
</dbReference>
<dbReference type="InterPro" id="IPR042449">
    <property type="entry name" value="Ub-E1_IAD_1"/>
</dbReference>
<dbReference type="InterPro" id="IPR023318">
    <property type="entry name" value="Ub_act_enz_dom_a_sf"/>
</dbReference>
<evidence type="ECO:0000256" key="9">
    <source>
        <dbReference type="ARBA" id="ARBA00022840"/>
    </source>
</evidence>
<evidence type="ECO:0000256" key="13">
    <source>
        <dbReference type="PIRSR" id="PIRSR039133-2"/>
    </source>
</evidence>
<evidence type="ECO:0000256" key="2">
    <source>
        <dbReference type="ARBA" id="ARBA00004718"/>
    </source>
</evidence>
<feature type="region of interest" description="Disordered" evidence="15">
    <location>
        <begin position="542"/>
        <end position="561"/>
    </location>
</feature>
<dbReference type="OMA" id="TPSEHIH"/>
<evidence type="ECO:0000256" key="1">
    <source>
        <dbReference type="ARBA" id="ARBA00004123"/>
    </source>
</evidence>
<comment type="subunit">
    <text evidence="11">Heterodimer.</text>
</comment>
<feature type="compositionally biased region" description="Polar residues" evidence="15">
    <location>
        <begin position="551"/>
        <end position="561"/>
    </location>
</feature>
<gene>
    <name evidence="19" type="ORF">ZOSMA_159G00530</name>
</gene>
<evidence type="ECO:0000259" key="18">
    <source>
        <dbReference type="Pfam" id="PF14732"/>
    </source>
</evidence>
<dbReference type="GO" id="GO:0031510">
    <property type="term" value="C:SUMO activating enzyme complex"/>
    <property type="evidence" value="ECO:0000318"/>
    <property type="project" value="GO_Central"/>
</dbReference>
<evidence type="ECO:0000256" key="12">
    <source>
        <dbReference type="PIRSR" id="PIRSR039133-1"/>
    </source>
</evidence>
<evidence type="ECO:0000256" key="6">
    <source>
        <dbReference type="ARBA" id="ARBA00022741"/>
    </source>
</evidence>
<keyword evidence="6 11" id="KW-0547">Nucleotide-binding</keyword>
<comment type="subcellular location">
    <subcellularLocation>
        <location evidence="1">Nucleus</location>
    </subcellularLocation>
</comment>